<dbReference type="RefSeq" id="WP_229672458.1">
    <property type="nucleotide sequence ID" value="NZ_BMIR01000007.1"/>
</dbReference>
<evidence type="ECO:0000256" key="1">
    <source>
        <dbReference type="SAM" id="Coils"/>
    </source>
</evidence>
<accession>A0A8J2YH03</accession>
<dbReference type="AlphaFoldDB" id="A0A8J2YH03"/>
<protein>
    <recommendedName>
        <fullName evidence="4">DUF2164 domain-containing protein</fullName>
    </recommendedName>
</protein>
<feature type="coiled-coil region" evidence="1">
    <location>
        <begin position="71"/>
        <end position="98"/>
    </location>
</feature>
<keyword evidence="3" id="KW-1185">Reference proteome</keyword>
<sequence length="103" mass="12125">MLKNAMQLLSLQEYILRNRSGCPILSKEVKEAIIEKLQSYFYSERGEELGLIGAENLYDFFIKEFAPYVYNEALLDARNVAERQMESLNEELYVLEKTIKHNR</sequence>
<name>A0A8J2YH03_9BACL</name>
<gene>
    <name evidence="2" type="ORF">GCM10011391_17720</name>
</gene>
<dbReference type="Pfam" id="PF09932">
    <property type="entry name" value="DUF2164"/>
    <property type="match status" value="1"/>
</dbReference>
<dbReference type="InterPro" id="IPR018680">
    <property type="entry name" value="DUF2164"/>
</dbReference>
<reference evidence="2" key="2">
    <citation type="submission" date="2020-09" db="EMBL/GenBank/DDBJ databases">
        <authorList>
            <person name="Sun Q."/>
            <person name="Zhou Y."/>
        </authorList>
    </citation>
    <scope>NUCLEOTIDE SEQUENCE</scope>
    <source>
        <strain evidence="2">CGMCC 1.15371</strain>
    </source>
</reference>
<proteinExistence type="predicted"/>
<dbReference type="Proteomes" id="UP000628775">
    <property type="component" value="Unassembled WGS sequence"/>
</dbReference>
<evidence type="ECO:0000313" key="3">
    <source>
        <dbReference type="Proteomes" id="UP000628775"/>
    </source>
</evidence>
<dbReference type="EMBL" id="BMIR01000007">
    <property type="protein sequence ID" value="GGE39386.1"/>
    <property type="molecule type" value="Genomic_DNA"/>
</dbReference>
<organism evidence="2 3">
    <name type="scientific">Pullulanibacillus camelliae</name>
    <dbReference type="NCBI Taxonomy" id="1707096"/>
    <lineage>
        <taxon>Bacteria</taxon>
        <taxon>Bacillati</taxon>
        <taxon>Bacillota</taxon>
        <taxon>Bacilli</taxon>
        <taxon>Bacillales</taxon>
        <taxon>Sporolactobacillaceae</taxon>
        <taxon>Pullulanibacillus</taxon>
    </lineage>
</organism>
<evidence type="ECO:0008006" key="4">
    <source>
        <dbReference type="Google" id="ProtNLM"/>
    </source>
</evidence>
<reference evidence="2" key="1">
    <citation type="journal article" date="2014" name="Int. J. Syst. Evol. Microbiol.">
        <title>Complete genome sequence of Corynebacterium casei LMG S-19264T (=DSM 44701T), isolated from a smear-ripened cheese.</title>
        <authorList>
            <consortium name="US DOE Joint Genome Institute (JGI-PGF)"/>
            <person name="Walter F."/>
            <person name="Albersmeier A."/>
            <person name="Kalinowski J."/>
            <person name="Ruckert C."/>
        </authorList>
    </citation>
    <scope>NUCLEOTIDE SEQUENCE</scope>
    <source>
        <strain evidence="2">CGMCC 1.15371</strain>
    </source>
</reference>
<evidence type="ECO:0000313" key="2">
    <source>
        <dbReference type="EMBL" id="GGE39386.1"/>
    </source>
</evidence>
<keyword evidence="1" id="KW-0175">Coiled coil</keyword>
<comment type="caution">
    <text evidence="2">The sequence shown here is derived from an EMBL/GenBank/DDBJ whole genome shotgun (WGS) entry which is preliminary data.</text>
</comment>